<dbReference type="GO" id="GO:0016787">
    <property type="term" value="F:hydrolase activity"/>
    <property type="evidence" value="ECO:0007669"/>
    <property type="project" value="UniProtKB-KW"/>
</dbReference>
<name>A0ABS2VYI6_STRAS</name>
<organism evidence="3 4">
    <name type="scientific">Streptomyces actuosus</name>
    <dbReference type="NCBI Taxonomy" id="1885"/>
    <lineage>
        <taxon>Bacteria</taxon>
        <taxon>Bacillati</taxon>
        <taxon>Actinomycetota</taxon>
        <taxon>Actinomycetes</taxon>
        <taxon>Kitasatosporales</taxon>
        <taxon>Streptomycetaceae</taxon>
        <taxon>Streptomyces</taxon>
    </lineage>
</organism>
<evidence type="ECO:0000313" key="3">
    <source>
        <dbReference type="EMBL" id="MBN0048202.1"/>
    </source>
</evidence>
<keyword evidence="3" id="KW-0378">Hydrolase</keyword>
<keyword evidence="4" id="KW-1185">Reference proteome</keyword>
<dbReference type="InterPro" id="IPR037460">
    <property type="entry name" value="SEST-like"/>
</dbReference>
<evidence type="ECO:0000256" key="1">
    <source>
        <dbReference type="SAM" id="SignalP"/>
    </source>
</evidence>
<dbReference type="Gene3D" id="3.40.50.1110">
    <property type="entry name" value="SGNH hydrolase"/>
    <property type="match status" value="1"/>
</dbReference>
<dbReference type="RefSeq" id="WP_205386330.1">
    <property type="nucleotide sequence ID" value="NZ_JAFFZS010000035.1"/>
</dbReference>
<gene>
    <name evidence="3" type="ORF">JS756_29650</name>
</gene>
<accession>A0ABS2VYI6</accession>
<dbReference type="EMBL" id="JAFFZS010000035">
    <property type="protein sequence ID" value="MBN0048202.1"/>
    <property type="molecule type" value="Genomic_DNA"/>
</dbReference>
<dbReference type="SUPFAM" id="SSF52266">
    <property type="entry name" value="SGNH hydrolase"/>
    <property type="match status" value="1"/>
</dbReference>
<keyword evidence="1" id="KW-0732">Signal</keyword>
<proteinExistence type="predicted"/>
<reference evidence="3 4" key="1">
    <citation type="submission" date="2021-02" db="EMBL/GenBank/DDBJ databases">
        <title>Whole genome sequencing of Streptomyces actuosus VRA1.</title>
        <authorList>
            <person name="Sen G."/>
            <person name="Sen A."/>
        </authorList>
    </citation>
    <scope>NUCLEOTIDE SEQUENCE [LARGE SCALE GENOMIC DNA]</scope>
    <source>
        <strain evidence="3 4">VRA1</strain>
    </source>
</reference>
<dbReference type="PANTHER" id="PTHR37981:SF1">
    <property type="entry name" value="SGNH HYDROLASE-TYPE ESTERASE DOMAIN-CONTAINING PROTEIN"/>
    <property type="match status" value="1"/>
</dbReference>
<dbReference type="InterPro" id="IPR036514">
    <property type="entry name" value="SGNH_hydro_sf"/>
</dbReference>
<dbReference type="Proteomes" id="UP000788262">
    <property type="component" value="Unassembled WGS sequence"/>
</dbReference>
<protein>
    <submittedName>
        <fullName evidence="3">SGNH/GDSL hydrolase family protein</fullName>
    </submittedName>
</protein>
<dbReference type="PANTHER" id="PTHR37981">
    <property type="entry name" value="LIPASE 2"/>
    <property type="match status" value="1"/>
</dbReference>
<sequence length="302" mass="31606">MNAVYYYRYGAFVKVLGTKSVIAGVLSLPLALGASPAHADTSAHGGQGKTRYAALGDSFASGVGAGDYIPASGDCYRSPRAYGPLWAAAHRPKAFQFIACSGATTTDVQQNQVPEVSRATTLVTLTVGGNDLGFSTAVAACLLPTSTDAVCDAALNYSEYILQNELPGNLRRTYQDVAAAAPKARVVLAGYPHLLETGTSACPYGTPERRIRINALTDQLDDLIRRTGKEQGFRFADVRRSFAGHGVCGPGEIPTWINALVTPSFASFHPTAVGQRRGYLSTVSAVVGESSGTGHPCAASAK</sequence>
<evidence type="ECO:0000313" key="4">
    <source>
        <dbReference type="Proteomes" id="UP000788262"/>
    </source>
</evidence>
<dbReference type="InterPro" id="IPR013830">
    <property type="entry name" value="SGNH_hydro"/>
</dbReference>
<comment type="caution">
    <text evidence="3">The sequence shown here is derived from an EMBL/GenBank/DDBJ whole genome shotgun (WGS) entry which is preliminary data.</text>
</comment>
<dbReference type="Pfam" id="PF13472">
    <property type="entry name" value="Lipase_GDSL_2"/>
    <property type="match status" value="1"/>
</dbReference>
<dbReference type="CDD" id="cd01823">
    <property type="entry name" value="SEST_like"/>
    <property type="match status" value="1"/>
</dbReference>
<feature type="signal peptide" evidence="1">
    <location>
        <begin position="1"/>
        <end position="39"/>
    </location>
</feature>
<evidence type="ECO:0000259" key="2">
    <source>
        <dbReference type="Pfam" id="PF13472"/>
    </source>
</evidence>
<feature type="domain" description="SGNH hydrolase-type esterase" evidence="2">
    <location>
        <begin position="54"/>
        <end position="277"/>
    </location>
</feature>
<feature type="chain" id="PRO_5046738240" evidence="1">
    <location>
        <begin position="40"/>
        <end position="302"/>
    </location>
</feature>